<evidence type="ECO:0000256" key="1">
    <source>
        <dbReference type="SAM" id="SignalP"/>
    </source>
</evidence>
<dbReference type="Pfam" id="PF20616">
    <property type="entry name" value="Caps_syn_GfcC_N"/>
    <property type="match status" value="1"/>
</dbReference>
<dbReference type="Proteomes" id="UP000029462">
    <property type="component" value="Unassembled WGS sequence"/>
</dbReference>
<accession>A0A090UX27</accession>
<organism evidence="4 5">
    <name type="scientific">Pseudescherichia vulneris NBRC 102420</name>
    <dbReference type="NCBI Taxonomy" id="1115515"/>
    <lineage>
        <taxon>Bacteria</taxon>
        <taxon>Pseudomonadati</taxon>
        <taxon>Pseudomonadota</taxon>
        <taxon>Gammaproteobacteria</taxon>
        <taxon>Enterobacterales</taxon>
        <taxon>Enterobacteriaceae</taxon>
        <taxon>Pseudescherichia</taxon>
    </lineage>
</organism>
<dbReference type="Gene3D" id="3.10.560.10">
    <property type="entry name" value="Outer membrane lipoprotein wza domain like"/>
    <property type="match status" value="1"/>
</dbReference>
<reference evidence="4 5" key="1">
    <citation type="submission" date="2014-09" db="EMBL/GenBank/DDBJ databases">
        <title>Whole genome shotgun sequence of Escherichia vulneris NBRC 102420.</title>
        <authorList>
            <person name="Yoshida Y."/>
            <person name="Hosoyama A."/>
            <person name="Tsuchikane K."/>
            <person name="Ohji S."/>
            <person name="Ichikawa N."/>
            <person name="Kimura A."/>
            <person name="Yamazoe A."/>
            <person name="Ezaki T."/>
            <person name="Fujita N."/>
        </authorList>
    </citation>
    <scope>NUCLEOTIDE SEQUENCE [LARGE SCALE GENOMIC DNA]</scope>
    <source>
        <strain evidence="4 5">NBRC 102420</strain>
    </source>
</reference>
<proteinExistence type="predicted"/>
<comment type="caution">
    <text evidence="4">The sequence shown here is derived from an EMBL/GenBank/DDBJ whole genome shotgun (WGS) entry which is preliminary data.</text>
</comment>
<feature type="chain" id="PRO_5001865164" evidence="1">
    <location>
        <begin position="21"/>
        <end position="245"/>
    </location>
</feature>
<feature type="domain" description="Capsule biosynthesis GfcC-like C-terminal" evidence="2">
    <location>
        <begin position="156"/>
        <end position="244"/>
    </location>
</feature>
<evidence type="ECO:0000259" key="3">
    <source>
        <dbReference type="Pfam" id="PF20616"/>
    </source>
</evidence>
<evidence type="ECO:0000313" key="4">
    <source>
        <dbReference type="EMBL" id="GAL57051.1"/>
    </source>
</evidence>
<dbReference type="Pfam" id="PF06251">
    <property type="entry name" value="Caps_syn_GfcC_C"/>
    <property type="match status" value="1"/>
</dbReference>
<dbReference type="eggNOG" id="COG1596">
    <property type="taxonomic scope" value="Bacteria"/>
</dbReference>
<sequence>MKLTAIASLIFSLASSVAFAAGTVKVYTPGSAEPKTLTDAAHLIDLVGQPRLANSWWPGAVISEQHATQRETQRHKALLARLAALAADEEGEDAAAINALRQQLQGIKVTGRQLVPLDPDRVRVQPGANPPLEGEYTLWIGAQPSTVTVLGLVSSPGKKPFTPGRDVAGYLDEMGLLSGADRNTAWVIYPDGRTQSVPVAYWNKRHVEPMPGSTIFVGFAESVWTKSRDGINADILTSLTHRIPD</sequence>
<dbReference type="RefSeq" id="WP_042388921.1">
    <property type="nucleotide sequence ID" value="NZ_BBMZ01000004.1"/>
</dbReference>
<dbReference type="Gene3D" id="3.10.20.700">
    <property type="match status" value="2"/>
</dbReference>
<dbReference type="STRING" id="1115515.EV102420_04_00390"/>
<feature type="signal peptide" evidence="1">
    <location>
        <begin position="1"/>
        <end position="20"/>
    </location>
</feature>
<evidence type="ECO:0000313" key="5">
    <source>
        <dbReference type="Proteomes" id="UP000029462"/>
    </source>
</evidence>
<keyword evidence="5" id="KW-1185">Reference proteome</keyword>
<keyword evidence="1" id="KW-0732">Signal</keyword>
<gene>
    <name evidence="4" type="primary">yjbG</name>
    <name evidence="4" type="ORF">EV102420_04_00390</name>
</gene>
<dbReference type="InterPro" id="IPR010425">
    <property type="entry name" value="Caps_synth_GfcC-like_C"/>
</dbReference>
<dbReference type="AlphaFoldDB" id="A0A090UX27"/>
<evidence type="ECO:0000259" key="2">
    <source>
        <dbReference type="Pfam" id="PF06251"/>
    </source>
</evidence>
<dbReference type="EMBL" id="BBMZ01000004">
    <property type="protein sequence ID" value="GAL57051.1"/>
    <property type="molecule type" value="Genomic_DNA"/>
</dbReference>
<name>A0A090UX27_PSEVU</name>
<dbReference type="InterPro" id="IPR046459">
    <property type="entry name" value="Caps_syn_GfcC_N"/>
</dbReference>
<feature type="domain" description="Capsule biosynthesis GfcC-like N-terminal" evidence="3">
    <location>
        <begin position="20"/>
        <end position="141"/>
    </location>
</feature>
<dbReference type="OrthoDB" id="5592890at2"/>
<protein>
    <submittedName>
        <fullName evidence="4">Uncharacterized protein</fullName>
    </submittedName>
</protein>